<dbReference type="InParanoid" id="E9FU76"/>
<dbReference type="EMBL" id="GL732524">
    <property type="protein sequence ID" value="EFX89497.1"/>
    <property type="molecule type" value="Genomic_DNA"/>
</dbReference>
<dbReference type="InterPro" id="IPR035892">
    <property type="entry name" value="C2_domain_sf"/>
</dbReference>
<dbReference type="PANTHER" id="PTHR45716:SF2">
    <property type="entry name" value="BITESIZE, ISOFORM I"/>
    <property type="match status" value="1"/>
</dbReference>
<name>E9FU76_DAPPU</name>
<sequence>MKRTMLMPSNSGATSLRPVIRNVANSNGHVQGELKISIQYTRGEFHVMIQHGRDLIAGGSSATSVSNTATELPSPNVKTYILPGMHKITKRKTRIIRRNIHPTFMEMLVHRMSLENVQKRLLQVSAWSYDRVQENQFLGAVNIPLESLSR</sequence>
<dbReference type="PhylomeDB" id="E9FU76"/>
<evidence type="ECO:0000313" key="2">
    <source>
        <dbReference type="EMBL" id="EFX89497.1"/>
    </source>
</evidence>
<dbReference type="Pfam" id="PF00168">
    <property type="entry name" value="C2"/>
    <property type="match status" value="1"/>
</dbReference>
<feature type="domain" description="C2" evidence="1">
    <location>
        <begin position="30"/>
        <end position="150"/>
    </location>
</feature>
<keyword evidence="3" id="KW-1185">Reference proteome</keyword>
<dbReference type="AlphaFoldDB" id="E9FU76"/>
<proteinExistence type="predicted"/>
<evidence type="ECO:0000259" key="1">
    <source>
        <dbReference type="PROSITE" id="PS50004"/>
    </source>
</evidence>
<evidence type="ECO:0000313" key="3">
    <source>
        <dbReference type="Proteomes" id="UP000000305"/>
    </source>
</evidence>
<dbReference type="OrthoDB" id="67688at2759"/>
<gene>
    <name evidence="2" type="ORF">DAPPUDRAFT_95213</name>
</gene>
<dbReference type="Gene3D" id="2.60.40.150">
    <property type="entry name" value="C2 domain"/>
    <property type="match status" value="1"/>
</dbReference>
<protein>
    <recommendedName>
        <fullName evidence="1">C2 domain-containing protein</fullName>
    </recommendedName>
</protein>
<dbReference type="HOGENOM" id="CLU_1742407_0_0_1"/>
<accession>E9FU76</accession>
<dbReference type="InterPro" id="IPR000008">
    <property type="entry name" value="C2_dom"/>
</dbReference>
<dbReference type="eggNOG" id="KOG0905">
    <property type="taxonomic scope" value="Eukaryota"/>
</dbReference>
<dbReference type="PROSITE" id="PS50004">
    <property type="entry name" value="C2"/>
    <property type="match status" value="1"/>
</dbReference>
<dbReference type="SUPFAM" id="SSF49562">
    <property type="entry name" value="C2 domain (Calcium/lipid-binding domain, CaLB)"/>
    <property type="match status" value="1"/>
</dbReference>
<dbReference type="Proteomes" id="UP000000305">
    <property type="component" value="Unassembled WGS sequence"/>
</dbReference>
<organism evidence="2 3">
    <name type="scientific">Daphnia pulex</name>
    <name type="common">Water flea</name>
    <dbReference type="NCBI Taxonomy" id="6669"/>
    <lineage>
        <taxon>Eukaryota</taxon>
        <taxon>Metazoa</taxon>
        <taxon>Ecdysozoa</taxon>
        <taxon>Arthropoda</taxon>
        <taxon>Crustacea</taxon>
        <taxon>Branchiopoda</taxon>
        <taxon>Diplostraca</taxon>
        <taxon>Cladocera</taxon>
        <taxon>Anomopoda</taxon>
        <taxon>Daphniidae</taxon>
        <taxon>Daphnia</taxon>
    </lineage>
</organism>
<dbReference type="KEGG" id="dpx:DAPPUDRAFT_95213"/>
<reference evidence="2 3" key="1">
    <citation type="journal article" date="2011" name="Science">
        <title>The ecoresponsive genome of Daphnia pulex.</title>
        <authorList>
            <person name="Colbourne J.K."/>
            <person name="Pfrender M.E."/>
            <person name="Gilbert D."/>
            <person name="Thomas W.K."/>
            <person name="Tucker A."/>
            <person name="Oakley T.H."/>
            <person name="Tokishita S."/>
            <person name="Aerts A."/>
            <person name="Arnold G.J."/>
            <person name="Basu M.K."/>
            <person name="Bauer D.J."/>
            <person name="Caceres C.E."/>
            <person name="Carmel L."/>
            <person name="Casola C."/>
            <person name="Choi J.H."/>
            <person name="Detter J.C."/>
            <person name="Dong Q."/>
            <person name="Dusheyko S."/>
            <person name="Eads B.D."/>
            <person name="Frohlich T."/>
            <person name="Geiler-Samerotte K.A."/>
            <person name="Gerlach D."/>
            <person name="Hatcher P."/>
            <person name="Jogdeo S."/>
            <person name="Krijgsveld J."/>
            <person name="Kriventseva E.V."/>
            <person name="Kultz D."/>
            <person name="Laforsch C."/>
            <person name="Lindquist E."/>
            <person name="Lopez J."/>
            <person name="Manak J.R."/>
            <person name="Muller J."/>
            <person name="Pangilinan J."/>
            <person name="Patwardhan R.P."/>
            <person name="Pitluck S."/>
            <person name="Pritham E.J."/>
            <person name="Rechtsteiner A."/>
            <person name="Rho M."/>
            <person name="Rogozin I.B."/>
            <person name="Sakarya O."/>
            <person name="Salamov A."/>
            <person name="Schaack S."/>
            <person name="Shapiro H."/>
            <person name="Shiga Y."/>
            <person name="Skalitzky C."/>
            <person name="Smith Z."/>
            <person name="Souvorov A."/>
            <person name="Sung W."/>
            <person name="Tang Z."/>
            <person name="Tsuchiya D."/>
            <person name="Tu H."/>
            <person name="Vos H."/>
            <person name="Wang M."/>
            <person name="Wolf Y.I."/>
            <person name="Yamagata H."/>
            <person name="Yamada T."/>
            <person name="Ye Y."/>
            <person name="Shaw J.R."/>
            <person name="Andrews J."/>
            <person name="Crease T.J."/>
            <person name="Tang H."/>
            <person name="Lucas S.M."/>
            <person name="Robertson H.M."/>
            <person name="Bork P."/>
            <person name="Koonin E.V."/>
            <person name="Zdobnov E.M."/>
            <person name="Grigoriev I.V."/>
            <person name="Lynch M."/>
            <person name="Boore J.L."/>
        </authorList>
    </citation>
    <scope>NUCLEOTIDE SEQUENCE [LARGE SCALE GENOMIC DNA]</scope>
</reference>
<dbReference type="STRING" id="6669.E9FU76"/>
<dbReference type="PANTHER" id="PTHR45716">
    <property type="entry name" value="BITESIZE, ISOFORM I"/>
    <property type="match status" value="1"/>
</dbReference>